<sequence>MRTIDTINKTVNGTNKNNIEIKSGPGERTAAAIARIIIASLHFERRKEEWMIPKPPRRMSIMGS</sequence>
<dbReference type="EMBL" id="AHNZ02000733">
    <property type="protein sequence ID" value="EMO04003.1"/>
    <property type="molecule type" value="Genomic_DNA"/>
</dbReference>
<comment type="caution">
    <text evidence="1">The sequence shown here is derived from an EMBL/GenBank/DDBJ whole genome shotgun (WGS) entry which is preliminary data.</text>
</comment>
<dbReference type="AlphaFoldDB" id="M6RT59"/>
<proteinExistence type="predicted"/>
<name>M6RT59_LEPIR</name>
<protein>
    <submittedName>
        <fullName evidence="1">Uncharacterized protein</fullName>
    </submittedName>
</protein>
<accession>M6RT59</accession>
<organism evidence="1 2">
    <name type="scientific">Leptospira interrogans serovar Icterohaemorrhagiae str. Verdun HP</name>
    <dbReference type="NCBI Taxonomy" id="1049910"/>
    <lineage>
        <taxon>Bacteria</taxon>
        <taxon>Pseudomonadati</taxon>
        <taxon>Spirochaetota</taxon>
        <taxon>Spirochaetia</taxon>
        <taxon>Leptospirales</taxon>
        <taxon>Leptospiraceae</taxon>
        <taxon>Leptospira</taxon>
    </lineage>
</organism>
<gene>
    <name evidence="1" type="ORF">LEP1GSC116_3237</name>
</gene>
<evidence type="ECO:0000313" key="1">
    <source>
        <dbReference type="EMBL" id="EMO04003.1"/>
    </source>
</evidence>
<dbReference type="Proteomes" id="UP000012092">
    <property type="component" value="Unassembled WGS sequence"/>
</dbReference>
<reference evidence="1 2" key="1">
    <citation type="submission" date="2013-01" db="EMBL/GenBank/DDBJ databases">
        <authorList>
            <person name="Harkins D.M."/>
            <person name="Durkin A.S."/>
            <person name="Brinkac L.M."/>
            <person name="Haft D.H."/>
            <person name="Selengut J.D."/>
            <person name="Sanka R."/>
            <person name="DePew J."/>
            <person name="Purushe J."/>
            <person name="Picardeau M."/>
            <person name="Werts C."/>
            <person name="Goarant C."/>
            <person name="Vinetz J.M."/>
            <person name="Sutton G.G."/>
            <person name="Nierman W.C."/>
            <person name="Fouts D.E."/>
        </authorList>
    </citation>
    <scope>NUCLEOTIDE SEQUENCE [LARGE SCALE GENOMIC DNA]</scope>
    <source>
        <strain evidence="1 2">Verdun HP</strain>
    </source>
</reference>
<evidence type="ECO:0000313" key="2">
    <source>
        <dbReference type="Proteomes" id="UP000012092"/>
    </source>
</evidence>